<evidence type="ECO:0000313" key="2">
    <source>
        <dbReference type="Proteomes" id="UP000290365"/>
    </source>
</evidence>
<proteinExistence type="predicted"/>
<accession>A0A4V0YZE3</accession>
<evidence type="ECO:0000313" key="1">
    <source>
        <dbReference type="EMBL" id="QBD79421.1"/>
    </source>
</evidence>
<keyword evidence="2" id="KW-1185">Reference proteome</keyword>
<dbReference type="RefSeq" id="WP_129890474.1">
    <property type="nucleotide sequence ID" value="NZ_CP035758.1"/>
</dbReference>
<name>A0A4V0YZE3_KTERU</name>
<protein>
    <submittedName>
        <fullName evidence="1">Uncharacterized protein</fullName>
    </submittedName>
</protein>
<dbReference type="EMBL" id="CP035758">
    <property type="protein sequence ID" value="QBD79421.1"/>
    <property type="molecule type" value="Genomic_DNA"/>
</dbReference>
<dbReference type="Proteomes" id="UP000290365">
    <property type="component" value="Chromosome"/>
</dbReference>
<dbReference type="KEGG" id="kbs:EPA93_26910"/>
<gene>
    <name evidence="1" type="ORF">EPA93_26910</name>
</gene>
<dbReference type="AlphaFoldDB" id="A0A4V0YZE3"/>
<reference evidence="1 2" key="1">
    <citation type="submission" date="2019-01" db="EMBL/GenBank/DDBJ databases">
        <title>Ktedonosporobacter rubrisoli SCAWS-G2.</title>
        <authorList>
            <person name="Huang Y."/>
            <person name="Yan B."/>
        </authorList>
    </citation>
    <scope>NUCLEOTIDE SEQUENCE [LARGE SCALE GENOMIC DNA]</scope>
    <source>
        <strain evidence="1 2">SCAWS-G2</strain>
    </source>
</reference>
<organism evidence="1 2">
    <name type="scientific">Ktedonosporobacter rubrisoli</name>
    <dbReference type="NCBI Taxonomy" id="2509675"/>
    <lineage>
        <taxon>Bacteria</taxon>
        <taxon>Bacillati</taxon>
        <taxon>Chloroflexota</taxon>
        <taxon>Ktedonobacteria</taxon>
        <taxon>Ktedonobacterales</taxon>
        <taxon>Ktedonosporobacteraceae</taxon>
        <taxon>Ktedonosporobacter</taxon>
    </lineage>
</organism>
<sequence length="85" mass="9750">MPSKPQPTPNFKPCPECGGIRIAVEDYMSCGPYHQAFGMFLKPLRRSTSLWPRRSRQSETLTLTCLQCGYTAWYALEPRNLLPEE</sequence>